<accession>A0A0V1H518</accession>
<sequence>MQASSKSAGSVDCCLPIQVVGSGFAETCSQQHSTRFYSLFSDQIQHKAKLPYVVAFIIVDNIKQSRPVSVKECDVKLAASQLNSQRTTS</sequence>
<dbReference type="EMBL" id="JYDP01000137">
    <property type="protein sequence ID" value="KRZ05537.1"/>
    <property type="molecule type" value="Genomic_DNA"/>
</dbReference>
<organism evidence="1 2">
    <name type="scientific">Trichinella zimbabwensis</name>
    <dbReference type="NCBI Taxonomy" id="268475"/>
    <lineage>
        <taxon>Eukaryota</taxon>
        <taxon>Metazoa</taxon>
        <taxon>Ecdysozoa</taxon>
        <taxon>Nematoda</taxon>
        <taxon>Enoplea</taxon>
        <taxon>Dorylaimia</taxon>
        <taxon>Trichinellida</taxon>
        <taxon>Trichinellidae</taxon>
        <taxon>Trichinella</taxon>
    </lineage>
</organism>
<gene>
    <name evidence="1" type="ORF">T11_5870</name>
</gene>
<dbReference type="AlphaFoldDB" id="A0A0V1H518"/>
<dbReference type="Proteomes" id="UP000055024">
    <property type="component" value="Unassembled WGS sequence"/>
</dbReference>
<evidence type="ECO:0000313" key="1">
    <source>
        <dbReference type="EMBL" id="KRZ05537.1"/>
    </source>
</evidence>
<protein>
    <submittedName>
        <fullName evidence="1">Uncharacterized protein</fullName>
    </submittedName>
</protein>
<name>A0A0V1H518_9BILA</name>
<comment type="caution">
    <text evidence="1">The sequence shown here is derived from an EMBL/GenBank/DDBJ whole genome shotgun (WGS) entry which is preliminary data.</text>
</comment>
<proteinExistence type="predicted"/>
<reference evidence="1 2" key="1">
    <citation type="submission" date="2015-01" db="EMBL/GenBank/DDBJ databases">
        <title>Evolution of Trichinella species and genotypes.</title>
        <authorList>
            <person name="Korhonen P.K."/>
            <person name="Edoardo P."/>
            <person name="Giuseppe L.R."/>
            <person name="Gasser R.B."/>
        </authorList>
    </citation>
    <scope>NUCLEOTIDE SEQUENCE [LARGE SCALE GENOMIC DNA]</scope>
    <source>
        <strain evidence="1">ISS1029</strain>
    </source>
</reference>
<keyword evidence="2" id="KW-1185">Reference proteome</keyword>
<dbReference type="OrthoDB" id="10545844at2759"/>
<evidence type="ECO:0000313" key="2">
    <source>
        <dbReference type="Proteomes" id="UP000055024"/>
    </source>
</evidence>